<proteinExistence type="predicted"/>
<sequence length="89" mass="9659">MKFTIVGEWYHVEDLASTFVVIAEGKTYAEAVANSAEAVLERFPQRAEGEDGETPETLWGGDNGAYVVAAFEGDLSAQAIDRDTFELIA</sequence>
<organism evidence="1 2">
    <name type="scientific">Streptomyces lutosisoli</name>
    <dbReference type="NCBI Taxonomy" id="2665721"/>
    <lineage>
        <taxon>Bacteria</taxon>
        <taxon>Bacillati</taxon>
        <taxon>Actinomycetota</taxon>
        <taxon>Actinomycetes</taxon>
        <taxon>Kitasatosporales</taxon>
        <taxon>Streptomycetaceae</taxon>
        <taxon>Streptomyces</taxon>
    </lineage>
</organism>
<name>A0ABW2VTF0_9ACTN</name>
<evidence type="ECO:0000313" key="1">
    <source>
        <dbReference type="EMBL" id="MFD0287796.1"/>
    </source>
</evidence>
<gene>
    <name evidence="1" type="ORF">ACFQZP_40465</name>
</gene>
<dbReference type="Proteomes" id="UP001596957">
    <property type="component" value="Unassembled WGS sequence"/>
</dbReference>
<comment type="caution">
    <text evidence="1">The sequence shown here is derived from an EMBL/GenBank/DDBJ whole genome shotgun (WGS) entry which is preliminary data.</text>
</comment>
<dbReference type="EMBL" id="JBHTEC010000004">
    <property type="protein sequence ID" value="MFD0287796.1"/>
    <property type="molecule type" value="Genomic_DNA"/>
</dbReference>
<accession>A0ABW2VTF0</accession>
<dbReference type="RefSeq" id="WP_381255803.1">
    <property type="nucleotide sequence ID" value="NZ_JBHTBI010000014.1"/>
</dbReference>
<evidence type="ECO:0000313" key="2">
    <source>
        <dbReference type="Proteomes" id="UP001596957"/>
    </source>
</evidence>
<protein>
    <submittedName>
        <fullName evidence="1">Uncharacterized protein</fullName>
    </submittedName>
</protein>
<reference evidence="2" key="1">
    <citation type="journal article" date="2019" name="Int. J. Syst. Evol. Microbiol.">
        <title>The Global Catalogue of Microorganisms (GCM) 10K type strain sequencing project: providing services to taxonomists for standard genome sequencing and annotation.</title>
        <authorList>
            <consortium name="The Broad Institute Genomics Platform"/>
            <consortium name="The Broad Institute Genome Sequencing Center for Infectious Disease"/>
            <person name="Wu L."/>
            <person name="Ma J."/>
        </authorList>
    </citation>
    <scope>NUCLEOTIDE SEQUENCE [LARGE SCALE GENOMIC DNA]</scope>
    <source>
        <strain evidence="2">CGMCC 4.7198</strain>
    </source>
</reference>
<keyword evidence="2" id="KW-1185">Reference proteome</keyword>